<evidence type="ECO:0000256" key="1">
    <source>
        <dbReference type="SAM" id="MobiDB-lite"/>
    </source>
</evidence>
<reference evidence="3" key="1">
    <citation type="journal article" date="2011" name="Genome Res.">
        <title>Phylogeny-wide analysis of social amoeba genomes highlights ancient origins for complex intercellular communication.</title>
        <authorList>
            <person name="Heidel A.J."/>
            <person name="Lawal H.M."/>
            <person name="Felder M."/>
            <person name="Schilde C."/>
            <person name="Helps N.R."/>
            <person name="Tunggal B."/>
            <person name="Rivero F."/>
            <person name="John U."/>
            <person name="Schleicher M."/>
            <person name="Eichinger L."/>
            <person name="Platzer M."/>
            <person name="Noegel A.A."/>
            <person name="Schaap P."/>
            <person name="Gloeckner G."/>
        </authorList>
    </citation>
    <scope>NUCLEOTIDE SEQUENCE [LARGE SCALE GENOMIC DNA]</scope>
    <source>
        <strain evidence="3">SH3</strain>
    </source>
</reference>
<dbReference type="Proteomes" id="UP000007797">
    <property type="component" value="Unassembled WGS sequence"/>
</dbReference>
<feature type="region of interest" description="Disordered" evidence="1">
    <location>
        <begin position="1"/>
        <end position="55"/>
    </location>
</feature>
<dbReference type="GeneID" id="14871893"/>
<evidence type="ECO:0000313" key="2">
    <source>
        <dbReference type="EMBL" id="EGG19915.1"/>
    </source>
</evidence>
<dbReference type="AlphaFoldDB" id="F4PXB2"/>
<keyword evidence="3" id="KW-1185">Reference proteome</keyword>
<dbReference type="EMBL" id="GL883013">
    <property type="protein sequence ID" value="EGG19915.1"/>
    <property type="molecule type" value="Genomic_DNA"/>
</dbReference>
<accession>F4PXB2</accession>
<evidence type="ECO:0000313" key="3">
    <source>
        <dbReference type="Proteomes" id="UP000007797"/>
    </source>
</evidence>
<feature type="compositionally biased region" description="Pro residues" evidence="1">
    <location>
        <begin position="22"/>
        <end position="44"/>
    </location>
</feature>
<protein>
    <submittedName>
        <fullName evidence="2">Uncharacterized protein</fullName>
    </submittedName>
</protein>
<organism evidence="2 3">
    <name type="scientific">Cavenderia fasciculata</name>
    <name type="common">Slime mold</name>
    <name type="synonym">Dictyostelium fasciculatum</name>
    <dbReference type="NCBI Taxonomy" id="261658"/>
    <lineage>
        <taxon>Eukaryota</taxon>
        <taxon>Amoebozoa</taxon>
        <taxon>Evosea</taxon>
        <taxon>Eumycetozoa</taxon>
        <taxon>Dictyostelia</taxon>
        <taxon>Acytosteliales</taxon>
        <taxon>Cavenderiaceae</taxon>
        <taxon>Cavenderia</taxon>
    </lineage>
</organism>
<proteinExistence type="predicted"/>
<dbReference type="RefSeq" id="XP_004366898.1">
    <property type="nucleotide sequence ID" value="XM_004366841.1"/>
</dbReference>
<dbReference type="KEGG" id="dfa:DFA_07022"/>
<sequence>MVRPYFSSYRRKKGYVPSSLALPPPPLPLPPSPPPSPPPPPSPSPSSRRRVALSSQDKHLNKLLHSSRGRSSKASFTKKKTGDNELDLPFLVATTQNQKELCLILGVRLRFEPKTNFKSSADRRADSVSYEKTNTHLVCLEVNTAAKWRPSDISRLIQEFHEPDHPTEQLESLFYRNGMQFQLDRIFMSTKSIKDRKSDKRVLLGEHEVSYNFFVLLFYFQRGRSCDPEDYTCGDGNWTKLKFYYVIYCQRCLKSSPPTIPMYYEDWLNVNQKLEDKVLQEEATRIRFVNYARVLLEEIRVGRITLKQAIRLVIKNIESMSFYQDNE</sequence>
<name>F4PXB2_CACFS</name>
<gene>
    <name evidence="2" type="ORF">DFA_07022</name>
</gene>